<dbReference type="AlphaFoldDB" id="A0A0L8AHB9"/>
<accession>A0A0L8AHB9</accession>
<dbReference type="OrthoDB" id="1467713at2"/>
<keyword evidence="2" id="KW-1185">Reference proteome</keyword>
<name>A0A0L8AHB9_9BACT</name>
<dbReference type="PATRIC" id="fig|1566026.4.peg.1483"/>
<reference evidence="2" key="1">
    <citation type="submission" date="2014-11" db="EMBL/GenBank/DDBJ databases">
        <title>Genome sequencing of Roseivirga sp. D-25.</title>
        <authorList>
            <person name="Selvaratnam C."/>
            <person name="Thevarajoo S."/>
            <person name="Goh K.M."/>
            <person name="Eee R."/>
            <person name="Chan K.-G."/>
            <person name="Chong C.S."/>
        </authorList>
    </citation>
    <scope>NUCLEOTIDE SEQUENCE [LARGE SCALE GENOMIC DNA]</scope>
    <source>
        <strain evidence="2">D-25</strain>
    </source>
</reference>
<comment type="caution">
    <text evidence="1">The sequence shown here is derived from an EMBL/GenBank/DDBJ whole genome shotgun (WGS) entry which is preliminary data.</text>
</comment>
<dbReference type="EMBL" id="JSVA01000018">
    <property type="protein sequence ID" value="KOF01804.1"/>
    <property type="molecule type" value="Genomic_DNA"/>
</dbReference>
<proteinExistence type="predicted"/>
<gene>
    <name evidence="1" type="ORF">OB69_15820</name>
</gene>
<evidence type="ECO:0000313" key="2">
    <source>
        <dbReference type="Proteomes" id="UP000036908"/>
    </source>
</evidence>
<sequence length="76" mass="8808">MRVVKEIPNSKCKITVFSWNGKFLIKLENGGFEQTFKVSELDVLEQELDEILNETFISEAIERFDDMAKSLRKAIP</sequence>
<organism evidence="1 2">
    <name type="scientific">Roseivirga seohaensis subsp. aquiponti</name>
    <dbReference type="NCBI Taxonomy" id="1566026"/>
    <lineage>
        <taxon>Bacteria</taxon>
        <taxon>Pseudomonadati</taxon>
        <taxon>Bacteroidota</taxon>
        <taxon>Cytophagia</taxon>
        <taxon>Cytophagales</taxon>
        <taxon>Roseivirgaceae</taxon>
        <taxon>Roseivirga</taxon>
    </lineage>
</organism>
<evidence type="ECO:0000313" key="1">
    <source>
        <dbReference type="EMBL" id="KOF01804.1"/>
    </source>
</evidence>
<dbReference type="Proteomes" id="UP000036908">
    <property type="component" value="Unassembled WGS sequence"/>
</dbReference>
<dbReference type="RefSeq" id="WP_053224716.1">
    <property type="nucleotide sequence ID" value="NZ_JSVA01000018.1"/>
</dbReference>
<protein>
    <submittedName>
        <fullName evidence="1">Uncharacterized protein</fullName>
    </submittedName>
</protein>